<dbReference type="PROSITE" id="PS00941">
    <property type="entry name" value="CARBOXYLESTERASE_B_2"/>
    <property type="match status" value="1"/>
</dbReference>
<dbReference type="PANTHER" id="PTHR43142">
    <property type="entry name" value="CARBOXYLIC ESTER HYDROLASE"/>
    <property type="match status" value="1"/>
</dbReference>
<keyword evidence="5" id="KW-0732">Signal</keyword>
<dbReference type="InterPro" id="IPR002018">
    <property type="entry name" value="CarbesteraseB"/>
</dbReference>
<proteinExistence type="inferred from homology"/>
<dbReference type="SUPFAM" id="SSF53474">
    <property type="entry name" value="alpha/beta-Hydrolases"/>
    <property type="match status" value="1"/>
</dbReference>
<evidence type="ECO:0000256" key="4">
    <source>
        <dbReference type="ARBA" id="ARBA00023180"/>
    </source>
</evidence>
<feature type="domain" description="Carboxylesterase type B" evidence="6">
    <location>
        <begin position="24"/>
        <end position="549"/>
    </location>
</feature>
<dbReference type="EMBL" id="VTPC01001179">
    <property type="protein sequence ID" value="KAF2902810.1"/>
    <property type="molecule type" value="Genomic_DNA"/>
</dbReference>
<sequence>MILVLVVTILLVFSGIFANESTLDVKIEQGILRGKYQESYKGRQFSAFTGIPYAEPPVGDLRFKAAVPAKPWDGILDATKLHSVCPQINPVTENFEIIGNEDCLYLNVYTPQVPSSENQLLPVMFYIHGGAYVVGSARQDWYEPDKLLDKDIVLVIPNYRLGPLGFLSTGDEVVPGNNGLKDVVLALNWTKNNIKAFGGNPNKITTVGHSAGSAISQFLMLSPLSKDLISGTIAQSASALSGWALGSNEKQIKNAKRLAEFLNCPTSPNDRMVDCLRKVEANEIVKQEPKYLEWALDPMIHFKPVIEPDLNGAFITEHPLDIVKSGKAANVPFLIGITTEDGALKSAGYYHNPQWIDDIDRDFNRVIQISLQYGNNNAKKEKISKELRQFYFGSKKIDNTTKSELTNLYTDIIFLMPADVSVRLHLKYNTQPVYYYLFGYRGSETHSKFYGDPSHNYGVCHSDELLYLFKLKQSFPNYQPNKTDKKMEDVLITLWANFVTNGNPTPETNSIIPTVWESAKLEKDLNYLFIKSPNDMQMKKGLHTERARFLEKLDMYSSTPTMRNEL</sequence>
<dbReference type="OrthoDB" id="19653at2759"/>
<keyword evidence="3" id="KW-0378">Hydrolase</keyword>
<dbReference type="Pfam" id="PF00135">
    <property type="entry name" value="COesterase"/>
    <property type="match status" value="1"/>
</dbReference>
<evidence type="ECO:0000259" key="6">
    <source>
        <dbReference type="Pfam" id="PF00135"/>
    </source>
</evidence>
<feature type="signal peptide" evidence="5">
    <location>
        <begin position="1"/>
        <end position="18"/>
    </location>
</feature>
<comment type="caution">
    <text evidence="7">The sequence shown here is derived from an EMBL/GenBank/DDBJ whole genome shotgun (WGS) entry which is preliminary data.</text>
</comment>
<dbReference type="Gene3D" id="3.40.50.1820">
    <property type="entry name" value="alpha/beta hydrolase"/>
    <property type="match status" value="1"/>
</dbReference>
<reference evidence="7" key="1">
    <citation type="submission" date="2019-08" db="EMBL/GenBank/DDBJ databases">
        <title>The genome of the North American firefly Photinus pyralis.</title>
        <authorList>
            <consortium name="Photinus pyralis genome working group"/>
            <person name="Fallon T.R."/>
            <person name="Sander Lower S.E."/>
            <person name="Weng J.-K."/>
        </authorList>
    </citation>
    <scope>NUCLEOTIDE SEQUENCE</scope>
    <source>
        <strain evidence="7">TRF0915ILg1</strain>
        <tissue evidence="7">Whole body</tissue>
    </source>
</reference>
<comment type="similarity">
    <text evidence="1">Belongs to the type-B carboxylesterase/lipase family.</text>
</comment>
<feature type="chain" id="PRO_5035460895" description="Carboxylesterase type B domain-containing protein" evidence="5">
    <location>
        <begin position="19"/>
        <end position="566"/>
    </location>
</feature>
<evidence type="ECO:0000256" key="5">
    <source>
        <dbReference type="SAM" id="SignalP"/>
    </source>
</evidence>
<dbReference type="Proteomes" id="UP000801492">
    <property type="component" value="Unassembled WGS sequence"/>
</dbReference>
<gene>
    <name evidence="7" type="ORF">ILUMI_03375</name>
</gene>
<evidence type="ECO:0000256" key="2">
    <source>
        <dbReference type="ARBA" id="ARBA00022487"/>
    </source>
</evidence>
<accession>A0A8K0DAW9</accession>
<name>A0A8K0DAW9_IGNLU</name>
<keyword evidence="4" id="KW-0325">Glycoprotein</keyword>
<keyword evidence="2" id="KW-0719">Serine esterase</keyword>
<dbReference type="InterPro" id="IPR019819">
    <property type="entry name" value="Carboxylesterase_B_CS"/>
</dbReference>
<dbReference type="InterPro" id="IPR029058">
    <property type="entry name" value="AB_hydrolase_fold"/>
</dbReference>
<protein>
    <recommendedName>
        <fullName evidence="6">Carboxylesterase type B domain-containing protein</fullName>
    </recommendedName>
</protein>
<evidence type="ECO:0000256" key="3">
    <source>
        <dbReference type="ARBA" id="ARBA00022801"/>
    </source>
</evidence>
<dbReference type="CDD" id="cd00312">
    <property type="entry name" value="Esterase_lipase"/>
    <property type="match status" value="1"/>
</dbReference>
<keyword evidence="8" id="KW-1185">Reference proteome</keyword>
<dbReference type="FunFam" id="3.40.50.1820:FF:000155">
    <property type="entry name" value="Carboxylic ester hydrolase"/>
    <property type="match status" value="1"/>
</dbReference>
<dbReference type="AlphaFoldDB" id="A0A8K0DAW9"/>
<evidence type="ECO:0000256" key="1">
    <source>
        <dbReference type="ARBA" id="ARBA00005964"/>
    </source>
</evidence>
<evidence type="ECO:0000313" key="8">
    <source>
        <dbReference type="Proteomes" id="UP000801492"/>
    </source>
</evidence>
<evidence type="ECO:0000313" key="7">
    <source>
        <dbReference type="EMBL" id="KAF2902810.1"/>
    </source>
</evidence>
<dbReference type="PANTHER" id="PTHR43142:SF1">
    <property type="entry name" value="CARBOXYLIC ESTER HYDROLASE"/>
    <property type="match status" value="1"/>
</dbReference>
<dbReference type="GO" id="GO:0052689">
    <property type="term" value="F:carboxylic ester hydrolase activity"/>
    <property type="evidence" value="ECO:0007669"/>
    <property type="project" value="UniProtKB-KW"/>
</dbReference>
<organism evidence="7 8">
    <name type="scientific">Ignelater luminosus</name>
    <name type="common">Cucubano</name>
    <name type="synonym">Pyrophorus luminosus</name>
    <dbReference type="NCBI Taxonomy" id="2038154"/>
    <lineage>
        <taxon>Eukaryota</taxon>
        <taxon>Metazoa</taxon>
        <taxon>Ecdysozoa</taxon>
        <taxon>Arthropoda</taxon>
        <taxon>Hexapoda</taxon>
        <taxon>Insecta</taxon>
        <taxon>Pterygota</taxon>
        <taxon>Neoptera</taxon>
        <taxon>Endopterygota</taxon>
        <taxon>Coleoptera</taxon>
        <taxon>Polyphaga</taxon>
        <taxon>Elateriformia</taxon>
        <taxon>Elateroidea</taxon>
        <taxon>Elateridae</taxon>
        <taxon>Agrypninae</taxon>
        <taxon>Pyrophorini</taxon>
        <taxon>Ignelater</taxon>
    </lineage>
</organism>